<dbReference type="PANTHER" id="PTHR44845">
    <property type="entry name" value="CARRIER DOMAIN-CONTAINING PROTEIN"/>
    <property type="match status" value="1"/>
</dbReference>
<evidence type="ECO:0000256" key="2">
    <source>
        <dbReference type="ARBA" id="ARBA00022553"/>
    </source>
</evidence>
<dbReference type="EMBL" id="JAQQBS010001425">
    <property type="protein sequence ID" value="KAK0157305.1"/>
    <property type="molecule type" value="Genomic_DNA"/>
</dbReference>
<evidence type="ECO:0000256" key="1">
    <source>
        <dbReference type="ARBA" id="ARBA00022450"/>
    </source>
</evidence>
<evidence type="ECO:0000313" key="5">
    <source>
        <dbReference type="EMBL" id="KAK0157305.1"/>
    </source>
</evidence>
<dbReference type="InterPro" id="IPR020845">
    <property type="entry name" value="AMP-binding_CS"/>
</dbReference>
<proteinExistence type="predicted"/>
<reference evidence="5" key="1">
    <citation type="journal article" date="2023" name="bioRxiv">
        <title>Scaffold-level genome assemblies of two parasitoid biocontrol wasps reveal the parthenogenesis mechanism and an associated novel virus.</title>
        <authorList>
            <person name="Inwood S."/>
            <person name="Skelly J."/>
            <person name="Guhlin J."/>
            <person name="Harrop T."/>
            <person name="Goldson S."/>
            <person name="Dearden P."/>
        </authorList>
    </citation>
    <scope>NUCLEOTIDE SEQUENCE</scope>
    <source>
        <strain evidence="5">Irish</strain>
        <tissue evidence="5">Whole body</tissue>
    </source>
</reference>
<dbReference type="Gene3D" id="3.30.300.30">
    <property type="match status" value="1"/>
</dbReference>
<keyword evidence="1" id="KW-0596">Phosphopantetheine</keyword>
<feature type="domain" description="AMP-dependent synthetase/ligase" evidence="3">
    <location>
        <begin position="29"/>
        <end position="392"/>
    </location>
</feature>
<dbReference type="InterPro" id="IPR036736">
    <property type="entry name" value="ACP-like_sf"/>
</dbReference>
<sequence>MGSIQQQSILKGKSVDRDMKTALVHKIFQNAQVNFPHQTAIFYEDDNGEEYSVCYEELESCTNKLSRTLRQYCKSRDDCDSIIAVSMKPTHRLPIILLSILKCGMAYLPLDIEFPVTRVKHIIEESQPILVIIDDGDKSVYDEIPVITYHELWERSRNESEKPFNSDDNTEQLAIVLYTSGSTGIPKGVRIPHATLLNRLEWQWRELPFRHDEQKTIFKTALTFVDSAPELWGALLQGRTIVVVPKHVTKDPEKFIDILEKHQIKRLVLVPSLLQSMLMYLNLQKNNDALQHLKLWICSGEILSQSLAKIFFDRFNIFGHTLANFYGSTEIMGDVTYYLMHDFNQLENLEKVPIGRPLDNCIIYIVDKDLRLVSQGEVGELVVAGRNLAAGYIRGRDSHRFINNPHVIDPGYSTLYRTGDYARIMKGIIYYEGRSDSQIKVRGHRVDLTEVELSIMTMPAVDKAVVLCYKPGELSQALIAFVTVKNKTNVTRMQIEDYLKSRLSAYMMPQIMIVNIIPLLINGKTDRQALLRMYETTNYNLDDEERIECDYSDVPNDKMQMAKILFPTVSSIIGHSSRFTVNISANFYELGGNSLNSIYTVTKLRELGYHIGITDFLTAKTMREILCKMTKCGDSYEETKDDPKFIIEQMDESHKTAVTHIVTESFYLKADLERWLAPDVTRNDYYDLMDTLWRPIVDKELSFVVRSENDVRTILGTALSFDAWDEPDCIVTSKLSLVFEFLEYLEGPIRNNKLPRGKGKILHCYMMATNQDLTPAENVIIMNKMEEEIINLAKKRGFIGIFTTNTSPLTQQLDTDVYGYEVLLDYQVNEYIASDGTKPFGKAPDDQRALCSWKAI</sequence>
<comment type="caution">
    <text evidence="5">The sequence shown here is derived from an EMBL/GenBank/DDBJ whole genome shotgun (WGS) entry which is preliminary data.</text>
</comment>
<evidence type="ECO:0008006" key="7">
    <source>
        <dbReference type="Google" id="ProtNLM"/>
    </source>
</evidence>
<dbReference type="AlphaFoldDB" id="A0AA39EXE9"/>
<reference evidence="5" key="2">
    <citation type="submission" date="2023-03" db="EMBL/GenBank/DDBJ databases">
        <authorList>
            <person name="Inwood S.N."/>
            <person name="Skelly J.G."/>
            <person name="Guhlin J."/>
            <person name="Harrop T.W.R."/>
            <person name="Goldson S.G."/>
            <person name="Dearden P.K."/>
        </authorList>
    </citation>
    <scope>NUCLEOTIDE SEQUENCE</scope>
    <source>
        <strain evidence="5">Irish</strain>
        <tissue evidence="5">Whole body</tissue>
    </source>
</reference>
<dbReference type="Proteomes" id="UP001168990">
    <property type="component" value="Unassembled WGS sequence"/>
</dbReference>
<dbReference type="InterPro" id="IPR000873">
    <property type="entry name" value="AMP-dep_synth/lig_dom"/>
</dbReference>
<evidence type="ECO:0000313" key="6">
    <source>
        <dbReference type="Proteomes" id="UP001168990"/>
    </source>
</evidence>
<dbReference type="InterPro" id="IPR045851">
    <property type="entry name" value="AMP-bd_C_sf"/>
</dbReference>
<dbReference type="Gene3D" id="1.10.1200.10">
    <property type="entry name" value="ACP-like"/>
    <property type="match status" value="1"/>
</dbReference>
<dbReference type="CDD" id="cd05930">
    <property type="entry name" value="A_NRPS"/>
    <property type="match status" value="1"/>
</dbReference>
<dbReference type="PANTHER" id="PTHR44845:SF6">
    <property type="entry name" value="BETA-ALANINE-ACTIVATING ENZYME"/>
    <property type="match status" value="1"/>
</dbReference>
<feature type="domain" description="AMP-binding enzyme C-terminal" evidence="4">
    <location>
        <begin position="450"/>
        <end position="524"/>
    </location>
</feature>
<evidence type="ECO:0000259" key="4">
    <source>
        <dbReference type="Pfam" id="PF13193"/>
    </source>
</evidence>
<organism evidence="5 6">
    <name type="scientific">Microctonus aethiopoides</name>
    <dbReference type="NCBI Taxonomy" id="144406"/>
    <lineage>
        <taxon>Eukaryota</taxon>
        <taxon>Metazoa</taxon>
        <taxon>Ecdysozoa</taxon>
        <taxon>Arthropoda</taxon>
        <taxon>Hexapoda</taxon>
        <taxon>Insecta</taxon>
        <taxon>Pterygota</taxon>
        <taxon>Neoptera</taxon>
        <taxon>Endopterygota</taxon>
        <taxon>Hymenoptera</taxon>
        <taxon>Apocrita</taxon>
        <taxon>Ichneumonoidea</taxon>
        <taxon>Braconidae</taxon>
        <taxon>Euphorinae</taxon>
        <taxon>Microctonus</taxon>
    </lineage>
</organism>
<name>A0AA39EXE9_9HYME</name>
<gene>
    <name evidence="5" type="ORF">PV328_011063</name>
</gene>
<keyword evidence="6" id="KW-1185">Reference proteome</keyword>
<dbReference type="Pfam" id="PF13193">
    <property type="entry name" value="AMP-binding_C"/>
    <property type="match status" value="1"/>
</dbReference>
<keyword evidence="2" id="KW-0597">Phosphoprotein</keyword>
<evidence type="ECO:0000259" key="3">
    <source>
        <dbReference type="Pfam" id="PF00501"/>
    </source>
</evidence>
<dbReference type="SUPFAM" id="SSF47336">
    <property type="entry name" value="ACP-like"/>
    <property type="match status" value="1"/>
</dbReference>
<dbReference type="Gene3D" id="3.40.630.30">
    <property type="match status" value="1"/>
</dbReference>
<accession>A0AA39EXE9</accession>
<dbReference type="SUPFAM" id="SSF56801">
    <property type="entry name" value="Acetyl-CoA synthetase-like"/>
    <property type="match status" value="1"/>
</dbReference>
<dbReference type="Gene3D" id="3.40.50.12780">
    <property type="entry name" value="N-terminal domain of ligase-like"/>
    <property type="match status" value="1"/>
</dbReference>
<protein>
    <recommendedName>
        <fullName evidence="7">Ebony</fullName>
    </recommendedName>
</protein>
<dbReference type="InterPro" id="IPR042099">
    <property type="entry name" value="ANL_N_sf"/>
</dbReference>
<dbReference type="PROSITE" id="PS00455">
    <property type="entry name" value="AMP_BINDING"/>
    <property type="match status" value="1"/>
</dbReference>
<dbReference type="Pfam" id="PF00501">
    <property type="entry name" value="AMP-binding"/>
    <property type="match status" value="1"/>
</dbReference>
<dbReference type="InterPro" id="IPR025110">
    <property type="entry name" value="AMP-bd_C"/>
</dbReference>